<dbReference type="STRING" id="1802471.A2115_03100"/>
<comment type="caution">
    <text evidence="1">The sequence shown here is derived from an EMBL/GenBank/DDBJ whole genome shotgun (WGS) entry which is preliminary data.</text>
</comment>
<dbReference type="Proteomes" id="UP000176198">
    <property type="component" value="Unassembled WGS sequence"/>
</dbReference>
<dbReference type="EMBL" id="MGFJ01000022">
    <property type="protein sequence ID" value="OGM02424.1"/>
    <property type="molecule type" value="Genomic_DNA"/>
</dbReference>
<evidence type="ECO:0000313" key="2">
    <source>
        <dbReference type="Proteomes" id="UP000176198"/>
    </source>
</evidence>
<dbReference type="Pfam" id="PF13489">
    <property type="entry name" value="Methyltransf_23"/>
    <property type="match status" value="1"/>
</dbReference>
<accession>A0A1F7WHV4</accession>
<dbReference type="InterPro" id="IPR029063">
    <property type="entry name" value="SAM-dependent_MTases_sf"/>
</dbReference>
<dbReference type="SUPFAM" id="SSF53335">
    <property type="entry name" value="S-adenosyl-L-methionine-dependent methyltransferases"/>
    <property type="match status" value="1"/>
</dbReference>
<gene>
    <name evidence="1" type="ORF">A2115_03100</name>
</gene>
<dbReference type="CDD" id="cd02440">
    <property type="entry name" value="AdoMet_MTases"/>
    <property type="match status" value="1"/>
</dbReference>
<protein>
    <submittedName>
        <fullName evidence="1">Uncharacterized protein</fullName>
    </submittedName>
</protein>
<sequence length="213" mass="24235">MTGERIRHQRILDGVGAYYTQKILEHGPTHCGVDWNSPQSQVLRFDQLLKVVGPERECSIIDYGCGYGALAGYIRAEGYVGPYLGYDISEEMINQALKQQSELPNCTFTTDLKALGFADYIVASGIFSVKQGVPDEEWLTYVTDTIKEIAEHSRKGFSFNMLTAYADWTRPDLFYGDPRFFIDHCIRNYSRHVAMLHNYGLYEFTILVSADKT</sequence>
<reference evidence="1 2" key="1">
    <citation type="journal article" date="2016" name="Nat. Commun.">
        <title>Thousands of microbial genomes shed light on interconnected biogeochemical processes in an aquifer system.</title>
        <authorList>
            <person name="Anantharaman K."/>
            <person name="Brown C.T."/>
            <person name="Hug L.A."/>
            <person name="Sharon I."/>
            <person name="Castelle C.J."/>
            <person name="Probst A.J."/>
            <person name="Thomas B.C."/>
            <person name="Singh A."/>
            <person name="Wilkins M.J."/>
            <person name="Karaoz U."/>
            <person name="Brodie E.L."/>
            <person name="Williams K.H."/>
            <person name="Hubbard S.S."/>
            <person name="Banfield J.F."/>
        </authorList>
    </citation>
    <scope>NUCLEOTIDE SEQUENCE [LARGE SCALE GENOMIC DNA]</scope>
</reference>
<dbReference type="AlphaFoldDB" id="A0A1F7WHV4"/>
<organism evidence="1 2">
    <name type="scientific">Candidatus Woesebacteria bacterium GWA1_41_8</name>
    <dbReference type="NCBI Taxonomy" id="1802471"/>
    <lineage>
        <taxon>Bacteria</taxon>
        <taxon>Candidatus Woeseibacteriota</taxon>
    </lineage>
</organism>
<name>A0A1F7WHV4_9BACT</name>
<proteinExistence type="predicted"/>
<evidence type="ECO:0000313" key="1">
    <source>
        <dbReference type="EMBL" id="OGM02424.1"/>
    </source>
</evidence>
<dbReference type="Gene3D" id="3.40.50.150">
    <property type="entry name" value="Vaccinia Virus protein VP39"/>
    <property type="match status" value="1"/>
</dbReference>